<reference evidence="4" key="1">
    <citation type="submission" date="2019-06" db="EMBL/GenBank/DDBJ databases">
        <title>Genomics analysis of Aphanomyces spp. identifies a new class of oomycete effector associated with host adaptation.</title>
        <authorList>
            <person name="Gaulin E."/>
        </authorList>
    </citation>
    <scope>NUCLEOTIDE SEQUENCE</scope>
    <source>
        <strain evidence="4">CBS 578.67</strain>
    </source>
</reference>
<gene>
    <name evidence="4" type="ORF">As57867_024385</name>
</gene>
<evidence type="ECO:0000256" key="1">
    <source>
        <dbReference type="ARBA" id="ARBA00001968"/>
    </source>
</evidence>
<feature type="domain" description="DDE Tnp4" evidence="3">
    <location>
        <begin position="195"/>
        <end position="367"/>
    </location>
</feature>
<evidence type="ECO:0000256" key="2">
    <source>
        <dbReference type="ARBA" id="ARBA00022723"/>
    </source>
</evidence>
<evidence type="ECO:0000313" key="4">
    <source>
        <dbReference type="EMBL" id="KAF0683493.1"/>
    </source>
</evidence>
<name>A0A6A4XKX0_9STRA</name>
<sequence>MARQSSQQPPQATPISARSISQGVALLENLQQQRKVKRARYSAVRRDEMDAEIESSAPVYDAFFQERGPQGIHTMTNFSPSEINILWCDVRHFVMKHWNVVSGRKCTVSPRDLLFMLLTSMKHCGSWDVVGAVFQEKAPSFEKRIVKFLNTLHPHLVRKYVDDLSEKWTMQQLVAAGQQFANHPFVRYATDVTFQQTNVPAASFNEKKLYFSKKHSLYGHKVEVSVLPNGLAINCTCHYKGSVSDTIFDENLDFHVNNLAKKPSELVMGDEGEDNDGRRAVEWAVIADKGYQGIQHAVRAVLPFKKPAGGVLTFDQERTNDRIATDRVIVENWFERLKTLWGVCADSYRWNRQGYDVVFQTCVALTNVHVRFNPLRASDGDANAKYLNRLDGIGSKMIKKKNASARTYRLKRKARLSLTLAAESAF</sequence>
<keyword evidence="2" id="KW-0479">Metal-binding</keyword>
<dbReference type="InterPro" id="IPR027806">
    <property type="entry name" value="HARBI1_dom"/>
</dbReference>
<feature type="non-terminal residue" evidence="4">
    <location>
        <position position="426"/>
    </location>
</feature>
<dbReference type="EMBL" id="VJMH01007394">
    <property type="protein sequence ID" value="KAF0683493.1"/>
    <property type="molecule type" value="Genomic_DNA"/>
</dbReference>
<comment type="caution">
    <text evidence="4">The sequence shown here is derived from an EMBL/GenBank/DDBJ whole genome shotgun (WGS) entry which is preliminary data.</text>
</comment>
<dbReference type="OrthoDB" id="77257at2759"/>
<comment type="cofactor">
    <cofactor evidence="1">
        <name>a divalent metal cation</name>
        <dbReference type="ChEBI" id="CHEBI:60240"/>
    </cofactor>
</comment>
<dbReference type="Pfam" id="PF13359">
    <property type="entry name" value="DDE_Tnp_4"/>
    <property type="match status" value="1"/>
</dbReference>
<proteinExistence type="predicted"/>
<dbReference type="AlphaFoldDB" id="A0A6A4XKX0"/>
<dbReference type="GO" id="GO:0046872">
    <property type="term" value="F:metal ion binding"/>
    <property type="evidence" value="ECO:0007669"/>
    <property type="project" value="UniProtKB-KW"/>
</dbReference>
<protein>
    <recommendedName>
        <fullName evidence="3">DDE Tnp4 domain-containing protein</fullName>
    </recommendedName>
</protein>
<accession>A0A6A4XKX0</accession>
<organism evidence="4">
    <name type="scientific">Aphanomyces stellatus</name>
    <dbReference type="NCBI Taxonomy" id="120398"/>
    <lineage>
        <taxon>Eukaryota</taxon>
        <taxon>Sar</taxon>
        <taxon>Stramenopiles</taxon>
        <taxon>Oomycota</taxon>
        <taxon>Saprolegniomycetes</taxon>
        <taxon>Saprolegniales</taxon>
        <taxon>Verrucalvaceae</taxon>
        <taxon>Aphanomyces</taxon>
    </lineage>
</organism>
<evidence type="ECO:0000259" key="3">
    <source>
        <dbReference type="Pfam" id="PF13359"/>
    </source>
</evidence>